<feature type="active site" description="Proton acceptor" evidence="12">
    <location>
        <position position="156"/>
    </location>
</feature>
<evidence type="ECO:0000256" key="15">
    <source>
        <dbReference type="SAM" id="MobiDB-lite"/>
    </source>
</evidence>
<evidence type="ECO:0000256" key="13">
    <source>
        <dbReference type="PIRSR" id="PIRSR605959-2"/>
    </source>
</evidence>
<dbReference type="GO" id="GO:1902000">
    <property type="term" value="P:homogentisate catabolic process"/>
    <property type="evidence" value="ECO:0007669"/>
    <property type="project" value="TreeGrafter"/>
</dbReference>
<evidence type="ECO:0000256" key="3">
    <source>
        <dbReference type="ARBA" id="ARBA00004782"/>
    </source>
</evidence>
<keyword evidence="19" id="KW-1185">Reference proteome</keyword>
<keyword evidence="10" id="KW-0828">Tyrosine catabolism</keyword>
<dbReference type="InterPro" id="IPR015377">
    <property type="entry name" value="Fumarylacetoacetase_N"/>
</dbReference>
<dbReference type="EC" id="3.7.1.2" evidence="5"/>
<feature type="binding site" evidence="13">
    <location>
        <position position="267"/>
    </location>
    <ligand>
        <name>substrate</name>
    </ligand>
</feature>
<dbReference type="Gene3D" id="3.90.850.10">
    <property type="entry name" value="Fumarylacetoacetase-like, C-terminal domain"/>
    <property type="match status" value="1"/>
</dbReference>
<evidence type="ECO:0000256" key="10">
    <source>
        <dbReference type="ARBA" id="ARBA00022878"/>
    </source>
</evidence>
<feature type="binding site" evidence="14">
    <location>
        <position position="149"/>
    </location>
    <ligand>
        <name>Ca(2+)</name>
        <dbReference type="ChEBI" id="CHEBI:29108"/>
    </ligand>
</feature>
<sequence length="573" mass="62206">MHSGFNQKGAMLSSTIAESWLNIPSGSDFSLINIPFGIVTYSGASTPRVAVAVGDQALDLVVFSEYDGFSGLPDIQPYLHVFDESTLNSFAALGRPLHKIVRSYLHDVFVKDGPFRERLQDNAHLRSACLVPLASVRNHLPMQIGDYTDFYVGKHHAFNVGVLFRGPANALQPNYTHLPVGYHGRASSVVVSGTPVRRPWGQILDADKKTPIYRPSKRLDIELELGAFVCKPNRLGAPVPLVKAESHLFGYVLLNDWSARDIQAWEYVPLGPFNAKNFASTISAWVVLADALEPFRTDGIENTSELQAYLKPADGSAKPVFDINLEVDLQPSGFNSPFIGAVVLLGLSLLGTALADKSAGCGKDPTMTNKQYTMTVNGKQREYIMKLPDHYDKNRPYRLIFTWHPRGGSATKIVQGEDIHHGGALPYYGLPPLANNSAIFVVPNGLNNGWANSGGEDLTFFDQMVKAVEADLCVDTTLRFSTGFSYGAAMSYAIACARPQVVRAVAILSGAQLSGCSGGTDPVPYYGQHGTSDSVLQTSMGRSLRDHFVKNNGCTPVSPEPMPNNGKDTQLLG</sequence>
<dbReference type="GO" id="GO:0006559">
    <property type="term" value="P:L-phenylalanine catabolic process"/>
    <property type="evidence" value="ECO:0007669"/>
    <property type="project" value="UniProtKB-UniPathway"/>
</dbReference>
<feature type="binding site" evidence="13">
    <location>
        <position position="151"/>
    </location>
    <ligand>
        <name>substrate</name>
    </ligand>
</feature>
<comment type="pathway">
    <text evidence="3">Amino-acid degradation; L-phenylalanine degradation; acetoacetate and fumarate from L-phenylalanine: step 6/6.</text>
</comment>
<evidence type="ECO:0000256" key="7">
    <source>
        <dbReference type="ARBA" id="ARBA00022801"/>
    </source>
</evidence>
<dbReference type="InterPro" id="IPR011234">
    <property type="entry name" value="Fumarylacetoacetase-like_C"/>
</dbReference>
<feature type="binding site" evidence="13">
    <location>
        <position position="165"/>
    </location>
    <ligand>
        <name>substrate</name>
    </ligand>
</feature>
<evidence type="ECO:0000256" key="14">
    <source>
        <dbReference type="PIRSR" id="PIRSR605959-3"/>
    </source>
</evidence>
<feature type="binding site" evidence="13">
    <location>
        <position position="263"/>
    </location>
    <ligand>
        <name>substrate</name>
    </ligand>
</feature>
<dbReference type="Pfam" id="PF01557">
    <property type="entry name" value="FAA_hydrolase"/>
    <property type="match status" value="1"/>
</dbReference>
<evidence type="ECO:0000256" key="12">
    <source>
        <dbReference type="PIRSR" id="PIRSR605959-1"/>
    </source>
</evidence>
<evidence type="ECO:0000256" key="5">
    <source>
        <dbReference type="ARBA" id="ARBA00012094"/>
    </source>
</evidence>
<evidence type="ECO:0000256" key="9">
    <source>
        <dbReference type="ARBA" id="ARBA00022842"/>
    </source>
</evidence>
<proteinExistence type="inferred from homology"/>
<feature type="binding site" evidence="14">
    <location>
        <position position="222"/>
    </location>
    <ligand>
        <name>Ca(2+)</name>
        <dbReference type="ChEBI" id="CHEBI:29108"/>
    </ligand>
</feature>
<evidence type="ECO:0000313" key="19">
    <source>
        <dbReference type="Proteomes" id="UP000018087"/>
    </source>
</evidence>
<feature type="domain" description="Fumarylacetoacetase-like C-terminal" evidence="16">
    <location>
        <begin position="154"/>
        <end position="296"/>
    </location>
</feature>
<reference evidence="19" key="1">
    <citation type="journal article" date="2014" name="Genome Announc.">
        <title>Genome sequence of the pathogenic fungus Sporothrix schenckii (ATCC 58251).</title>
        <authorList>
            <person name="Cuomo C.A."/>
            <person name="Rodriguez-Del Valle N."/>
            <person name="Perez-Sanchez L."/>
            <person name="Abouelleil A."/>
            <person name="Goldberg J."/>
            <person name="Young S."/>
            <person name="Zeng Q."/>
            <person name="Birren B.W."/>
        </authorList>
    </citation>
    <scope>NUCLEOTIDE SEQUENCE [LARGE SCALE GENOMIC DNA]</scope>
    <source>
        <strain evidence="19">ATCC 58251 / de Perez 2211183</strain>
    </source>
</reference>
<dbReference type="SUPFAM" id="SSF63433">
    <property type="entry name" value="Fumarylacetoacetate hydrolase, FAH, N-terminal domain"/>
    <property type="match status" value="1"/>
</dbReference>
<dbReference type="InterPro" id="IPR036663">
    <property type="entry name" value="Fumarylacetoacetase_C_sf"/>
</dbReference>
<dbReference type="eggNOG" id="KOG2843">
    <property type="taxonomic scope" value="Eukaryota"/>
</dbReference>
<dbReference type="InterPro" id="IPR005959">
    <property type="entry name" value="Fumarylacetoacetase"/>
</dbReference>
<accession>U7PLM3</accession>
<feature type="region of interest" description="Disordered" evidence="15">
    <location>
        <begin position="552"/>
        <end position="573"/>
    </location>
</feature>
<dbReference type="InterPro" id="IPR029058">
    <property type="entry name" value="AB_hydrolase_fold"/>
</dbReference>
<organism evidence="18 19">
    <name type="scientific">Sporothrix schenckii (strain ATCC 58251 / de Perez 2211183)</name>
    <name type="common">Rose-picker's disease fungus</name>
    <dbReference type="NCBI Taxonomy" id="1391915"/>
    <lineage>
        <taxon>Eukaryota</taxon>
        <taxon>Fungi</taxon>
        <taxon>Dikarya</taxon>
        <taxon>Ascomycota</taxon>
        <taxon>Pezizomycotina</taxon>
        <taxon>Sordariomycetes</taxon>
        <taxon>Sordariomycetidae</taxon>
        <taxon>Ophiostomatales</taxon>
        <taxon>Ophiostomataceae</taxon>
        <taxon>Sporothrix</taxon>
    </lineage>
</organism>
<name>U7PLM3_SPOS1</name>
<dbReference type="UniPathway" id="UPA00139">
    <property type="reaction ID" value="UER00341"/>
</dbReference>
<dbReference type="EMBL" id="KI440852">
    <property type="protein sequence ID" value="ERS95644.1"/>
    <property type="molecule type" value="Genomic_DNA"/>
</dbReference>
<evidence type="ECO:0000313" key="18">
    <source>
        <dbReference type="EMBL" id="ERS95644.1"/>
    </source>
</evidence>
<dbReference type="HOGENOM" id="CLU_475808_0_0_1"/>
<evidence type="ECO:0000256" key="4">
    <source>
        <dbReference type="ARBA" id="ARBA00010211"/>
    </source>
</evidence>
<dbReference type="NCBIfam" id="TIGR01266">
    <property type="entry name" value="fum_ac_acetase"/>
    <property type="match status" value="1"/>
</dbReference>
<dbReference type="GO" id="GO:0006572">
    <property type="term" value="P:L-tyrosine catabolic process"/>
    <property type="evidence" value="ECO:0007669"/>
    <property type="project" value="UniProtKB-KW"/>
</dbReference>
<dbReference type="AlphaFoldDB" id="U7PLM3"/>
<dbReference type="Gene3D" id="2.30.30.230">
    <property type="entry name" value="Fumarylacetoacetase, N-terminal domain"/>
    <property type="match status" value="1"/>
</dbReference>
<evidence type="ECO:0000256" key="2">
    <source>
        <dbReference type="ARBA" id="ARBA00001946"/>
    </source>
</evidence>
<comment type="similarity">
    <text evidence="4">Belongs to the FAH family.</text>
</comment>
<dbReference type="PANTHER" id="PTHR43069:SF2">
    <property type="entry name" value="FUMARYLACETOACETASE"/>
    <property type="match status" value="1"/>
</dbReference>
<dbReference type="Gene3D" id="3.40.50.1820">
    <property type="entry name" value="alpha/beta hydrolase"/>
    <property type="match status" value="1"/>
</dbReference>
<feature type="binding site" evidence="14">
    <location>
        <position position="256"/>
    </location>
    <ligand>
        <name>Mg(2+)</name>
        <dbReference type="ChEBI" id="CHEBI:18420"/>
    </ligand>
</feature>
<evidence type="ECO:0000256" key="6">
    <source>
        <dbReference type="ARBA" id="ARBA00022723"/>
    </source>
</evidence>
<dbReference type="SUPFAM" id="SSF53474">
    <property type="entry name" value="alpha/beta-Hydrolases"/>
    <property type="match status" value="1"/>
</dbReference>
<comment type="cofactor">
    <cofactor evidence="1 14">
        <name>Ca(2+)</name>
        <dbReference type="ChEBI" id="CHEBI:29108"/>
    </cofactor>
</comment>
<dbReference type="SUPFAM" id="SSF56529">
    <property type="entry name" value="FAH"/>
    <property type="match status" value="1"/>
</dbReference>
<feature type="binding site" evidence="14">
    <location>
        <position position="224"/>
    </location>
    <ligand>
        <name>Ca(2+)</name>
        <dbReference type="ChEBI" id="CHEBI:29108"/>
    </ligand>
</feature>
<dbReference type="InterPro" id="IPR036462">
    <property type="entry name" value="Fumarylacetoacetase_N_sf"/>
</dbReference>
<keyword evidence="6 14" id="KW-0479">Metal-binding</keyword>
<keyword evidence="11" id="KW-0585">Phenylalanine catabolism</keyword>
<dbReference type="PANTHER" id="PTHR43069">
    <property type="entry name" value="FUMARYLACETOACETASE"/>
    <property type="match status" value="1"/>
</dbReference>
<protein>
    <recommendedName>
        <fullName evidence="5">fumarylacetoacetase</fullName>
        <ecNumber evidence="5">3.7.1.2</ecNumber>
    </recommendedName>
</protein>
<evidence type="ECO:0000259" key="17">
    <source>
        <dbReference type="Pfam" id="PF09298"/>
    </source>
</evidence>
<dbReference type="GO" id="GO:0046872">
    <property type="term" value="F:metal ion binding"/>
    <property type="evidence" value="ECO:0007669"/>
    <property type="project" value="UniProtKB-KW"/>
</dbReference>
<keyword evidence="9 14" id="KW-0460">Magnesium</keyword>
<evidence type="ECO:0000256" key="8">
    <source>
        <dbReference type="ARBA" id="ARBA00022837"/>
    </source>
</evidence>
<dbReference type="GO" id="GO:0004334">
    <property type="term" value="F:fumarylacetoacetase activity"/>
    <property type="evidence" value="ECO:0007669"/>
    <property type="project" value="UniProtKB-EC"/>
</dbReference>
<dbReference type="OrthoDB" id="9971669at2759"/>
<dbReference type="STRING" id="1391915.U7PLM3"/>
<keyword evidence="7" id="KW-0378">Hydrolase</keyword>
<evidence type="ECO:0000259" key="16">
    <source>
        <dbReference type="Pfam" id="PF01557"/>
    </source>
</evidence>
<keyword evidence="8 14" id="KW-0106">Calcium</keyword>
<feature type="binding site" evidence="14">
    <location>
        <position position="276"/>
    </location>
    <ligand>
        <name>Mg(2+)</name>
        <dbReference type="ChEBI" id="CHEBI:18420"/>
    </ligand>
</feature>
<dbReference type="Pfam" id="PF09298">
    <property type="entry name" value="FAA_hydrolase_N"/>
    <property type="match status" value="1"/>
</dbReference>
<evidence type="ECO:0000256" key="1">
    <source>
        <dbReference type="ARBA" id="ARBA00001913"/>
    </source>
</evidence>
<feature type="binding site" evidence="14">
    <location>
        <position position="256"/>
    </location>
    <ligand>
        <name>Ca(2+)</name>
        <dbReference type="ChEBI" id="CHEBI:29108"/>
    </ligand>
</feature>
<gene>
    <name evidence="18" type="ORF">HMPREF1624_07718</name>
</gene>
<comment type="cofactor">
    <cofactor evidence="2 14">
        <name>Mg(2+)</name>
        <dbReference type="ChEBI" id="CHEBI:18420"/>
    </cofactor>
</comment>
<evidence type="ECO:0000256" key="11">
    <source>
        <dbReference type="ARBA" id="ARBA00023232"/>
    </source>
</evidence>
<feature type="domain" description="Fumarylacetoacetase N-terminal" evidence="17">
    <location>
        <begin position="33"/>
        <end position="141"/>
    </location>
</feature>
<dbReference type="Proteomes" id="UP000018087">
    <property type="component" value="Unassembled WGS sequence"/>
</dbReference>
<feature type="binding site" evidence="14">
    <location>
        <position position="280"/>
    </location>
    <ligand>
        <name>Mg(2+)</name>
        <dbReference type="ChEBI" id="CHEBI:18420"/>
    </ligand>
</feature>